<reference evidence="1 2" key="1">
    <citation type="submission" date="2018-05" db="EMBL/GenBank/DDBJ databases">
        <title>Mucilaginibacter hurinus sp. nov., isolated from briquette warehouse soil.</title>
        <authorList>
            <person name="Choi L."/>
        </authorList>
    </citation>
    <scope>NUCLEOTIDE SEQUENCE [LARGE SCALE GENOMIC DNA]</scope>
    <source>
        <strain evidence="1 2">ZR32</strain>
    </source>
</reference>
<dbReference type="InterPro" id="IPR012348">
    <property type="entry name" value="RNR-like"/>
</dbReference>
<dbReference type="GO" id="GO:0016491">
    <property type="term" value="F:oxidoreductase activity"/>
    <property type="evidence" value="ECO:0007669"/>
    <property type="project" value="InterPro"/>
</dbReference>
<evidence type="ECO:0008006" key="3">
    <source>
        <dbReference type="Google" id="ProtNLM"/>
    </source>
</evidence>
<protein>
    <recommendedName>
        <fullName evidence="3">Diiron oxygenase</fullName>
    </recommendedName>
</protein>
<dbReference type="EMBL" id="QGDC01000008">
    <property type="protein sequence ID" value="RCH54131.1"/>
    <property type="molecule type" value="Genomic_DNA"/>
</dbReference>
<evidence type="ECO:0000313" key="1">
    <source>
        <dbReference type="EMBL" id="RCH54131.1"/>
    </source>
</evidence>
<dbReference type="Proteomes" id="UP000253209">
    <property type="component" value="Unassembled WGS sequence"/>
</dbReference>
<evidence type="ECO:0000313" key="2">
    <source>
        <dbReference type="Proteomes" id="UP000253209"/>
    </source>
</evidence>
<dbReference type="Gene3D" id="1.10.620.20">
    <property type="entry name" value="Ribonucleotide Reductase, subunit A"/>
    <property type="match status" value="1"/>
</dbReference>
<dbReference type="SUPFAM" id="SSF47240">
    <property type="entry name" value="Ferritin-like"/>
    <property type="match status" value="1"/>
</dbReference>
<accession>A0A367GN78</accession>
<organism evidence="1 2">
    <name type="scientific">Mucilaginibacter hurinus</name>
    <dbReference type="NCBI Taxonomy" id="2201324"/>
    <lineage>
        <taxon>Bacteria</taxon>
        <taxon>Pseudomonadati</taxon>
        <taxon>Bacteroidota</taxon>
        <taxon>Sphingobacteriia</taxon>
        <taxon>Sphingobacteriales</taxon>
        <taxon>Sphingobacteriaceae</taxon>
        <taxon>Mucilaginibacter</taxon>
    </lineage>
</organism>
<gene>
    <name evidence="1" type="ORF">DJ568_14720</name>
</gene>
<dbReference type="RefSeq" id="WP_114006056.1">
    <property type="nucleotide sequence ID" value="NZ_QGDC01000008.1"/>
</dbReference>
<comment type="caution">
    <text evidence="1">The sequence shown here is derived from an EMBL/GenBank/DDBJ whole genome shotgun (WGS) entry which is preliminary data.</text>
</comment>
<keyword evidence="2" id="KW-1185">Reference proteome</keyword>
<dbReference type="InterPro" id="IPR025859">
    <property type="entry name" value="AurF/CmlI"/>
</dbReference>
<dbReference type="Pfam" id="PF11583">
    <property type="entry name" value="AurF"/>
    <property type="match status" value="1"/>
</dbReference>
<proteinExistence type="predicted"/>
<dbReference type="AlphaFoldDB" id="A0A367GN78"/>
<dbReference type="OrthoDB" id="786532at2"/>
<dbReference type="InterPro" id="IPR009078">
    <property type="entry name" value="Ferritin-like_SF"/>
</dbReference>
<name>A0A367GN78_9SPHI</name>
<sequence>MEIAEVERLIKISKEHPLLPETYIPWDAQREHTEIYLPEILNSVQGLPVYESLTPQQKLDLGRHEAVQVMYSYGWGEGLFCVFMSRYMLSLQPADTEYRFLLRELIEEYRHQEMFAQAVQQLDGQPLPPSALHNIIGKFTTKYLPADYLFMGSLAIEMVTDTYGNYSRRDKQVYTVLRKVFELHNIEEGRHIVFTKGLLERFTAEAGYLKRTAYSFVVLFNIYFLRTMYVKEEIFDRIGILNSDAVYKQAFINYKQKFAKNCLQNIVEFVQSWGGYNTLTRWAWRWLLDAKV</sequence>